<evidence type="ECO:0000313" key="3">
    <source>
        <dbReference type="Proteomes" id="UP000032101"/>
    </source>
</evidence>
<reference evidence="2 3" key="1">
    <citation type="submission" date="2015-01" db="EMBL/GenBank/DDBJ databases">
        <title>Draft Genome Sequence of the Biocontrol and Plant Growth-Promoting Rhizobacteria (PGPR) Pseudomonas fluorescens UM270.</title>
        <authorList>
            <person name="Hernandez-Salmeron J.E."/>
            <person name="Santoyo G."/>
            <person name="Moreno-Hagelsieb G."/>
            <person name="Hernandez-Leon R."/>
        </authorList>
    </citation>
    <scope>NUCLEOTIDE SEQUENCE [LARGE SCALE GENOMIC DNA]</scope>
    <source>
        <strain evidence="2 3">UM270</strain>
    </source>
</reference>
<accession>A0A0D0MLV2</accession>
<name>A0A0D0MLV2_PSEFL</name>
<gene>
    <name evidence="2" type="ORF">RL74_26200</name>
</gene>
<dbReference type="Pfam" id="PF24731">
    <property type="entry name" value="DUF7683"/>
    <property type="match status" value="1"/>
</dbReference>
<evidence type="ECO:0000259" key="1">
    <source>
        <dbReference type="Pfam" id="PF24731"/>
    </source>
</evidence>
<dbReference type="InterPro" id="IPR056100">
    <property type="entry name" value="DUF7683"/>
</dbReference>
<protein>
    <recommendedName>
        <fullName evidence="1">DUF7683 domain-containing protein</fullName>
    </recommendedName>
</protein>
<dbReference type="AlphaFoldDB" id="A0A0D0MLV2"/>
<dbReference type="OrthoDB" id="7001878at2"/>
<feature type="domain" description="DUF7683" evidence="1">
    <location>
        <begin position="12"/>
        <end position="62"/>
    </location>
</feature>
<organism evidence="2 3">
    <name type="scientific">Pseudomonas fluorescens</name>
    <dbReference type="NCBI Taxonomy" id="294"/>
    <lineage>
        <taxon>Bacteria</taxon>
        <taxon>Pseudomonadati</taxon>
        <taxon>Pseudomonadota</taxon>
        <taxon>Gammaproteobacteria</taxon>
        <taxon>Pseudomonadales</taxon>
        <taxon>Pseudomonadaceae</taxon>
        <taxon>Pseudomonas</taxon>
    </lineage>
</organism>
<sequence length="74" mass="8307">MKHKIMGVVDGDDFATYETTLGIDGEALAKIMNWSQKEDHLYDYELSAAQIEALEKACSIELPRNLLLFLTSSN</sequence>
<dbReference type="EMBL" id="JXNZ01000413">
    <property type="protein sequence ID" value="KIQ56405.1"/>
    <property type="molecule type" value="Genomic_DNA"/>
</dbReference>
<comment type="caution">
    <text evidence="2">The sequence shown here is derived from an EMBL/GenBank/DDBJ whole genome shotgun (WGS) entry which is preliminary data.</text>
</comment>
<dbReference type="Proteomes" id="UP000032101">
    <property type="component" value="Unassembled WGS sequence"/>
</dbReference>
<dbReference type="RefSeq" id="WP_042732709.1">
    <property type="nucleotide sequence ID" value="NZ_JXNZ01000413.1"/>
</dbReference>
<evidence type="ECO:0000313" key="2">
    <source>
        <dbReference type="EMBL" id="KIQ56405.1"/>
    </source>
</evidence>
<proteinExistence type="predicted"/>